<organism evidence="4 5">
    <name type="scientific">Oedothorax gibbosus</name>
    <dbReference type="NCBI Taxonomy" id="931172"/>
    <lineage>
        <taxon>Eukaryota</taxon>
        <taxon>Metazoa</taxon>
        <taxon>Ecdysozoa</taxon>
        <taxon>Arthropoda</taxon>
        <taxon>Chelicerata</taxon>
        <taxon>Arachnida</taxon>
        <taxon>Araneae</taxon>
        <taxon>Araneomorphae</taxon>
        <taxon>Entelegynae</taxon>
        <taxon>Araneoidea</taxon>
        <taxon>Linyphiidae</taxon>
        <taxon>Erigoninae</taxon>
        <taxon>Oedothorax</taxon>
    </lineage>
</organism>
<keyword evidence="2" id="KW-0325">Glycoprotein</keyword>
<feature type="transmembrane region" description="Helical" evidence="3">
    <location>
        <begin position="161"/>
        <end position="180"/>
    </location>
</feature>
<dbReference type="EMBL" id="JAFNEN010000139">
    <property type="protein sequence ID" value="KAG8192448.1"/>
    <property type="molecule type" value="Genomic_DNA"/>
</dbReference>
<evidence type="ECO:0000313" key="5">
    <source>
        <dbReference type="Proteomes" id="UP000827092"/>
    </source>
</evidence>
<dbReference type="Proteomes" id="UP000827092">
    <property type="component" value="Unassembled WGS sequence"/>
</dbReference>
<accession>A0AAV6V9A9</accession>
<keyword evidence="3" id="KW-0472">Membrane</keyword>
<name>A0AAV6V9A9_9ARAC</name>
<dbReference type="PANTHER" id="PTHR38332:SF1">
    <property type="entry name" value="RE49668P"/>
    <property type="match status" value="1"/>
</dbReference>
<protein>
    <recommendedName>
        <fullName evidence="6">Protein sleepless</fullName>
    </recommendedName>
</protein>
<reference evidence="4 5" key="1">
    <citation type="journal article" date="2022" name="Nat. Ecol. Evol.">
        <title>A masculinizing supergene underlies an exaggerated male reproductive morph in a spider.</title>
        <authorList>
            <person name="Hendrickx F."/>
            <person name="De Corte Z."/>
            <person name="Sonet G."/>
            <person name="Van Belleghem S.M."/>
            <person name="Kostlbacher S."/>
            <person name="Vangestel C."/>
        </authorList>
    </citation>
    <scope>NUCLEOTIDE SEQUENCE [LARGE SCALE GENOMIC DNA]</scope>
    <source>
        <strain evidence="4">W744_W776</strain>
    </source>
</reference>
<evidence type="ECO:0008006" key="6">
    <source>
        <dbReference type="Google" id="ProtNLM"/>
    </source>
</evidence>
<evidence type="ECO:0000256" key="2">
    <source>
        <dbReference type="ARBA" id="ARBA00023180"/>
    </source>
</evidence>
<dbReference type="PANTHER" id="PTHR38332">
    <property type="entry name" value="PROTEIN CBG11604"/>
    <property type="match status" value="1"/>
</dbReference>
<dbReference type="GO" id="GO:0030431">
    <property type="term" value="P:sleep"/>
    <property type="evidence" value="ECO:0007669"/>
    <property type="project" value="InterPro"/>
</dbReference>
<feature type="transmembrane region" description="Helical" evidence="3">
    <location>
        <begin position="24"/>
        <end position="41"/>
    </location>
</feature>
<dbReference type="Pfam" id="PF17064">
    <property type="entry name" value="QVR"/>
    <property type="match status" value="1"/>
</dbReference>
<keyword evidence="3" id="KW-0812">Transmembrane</keyword>
<proteinExistence type="predicted"/>
<keyword evidence="3" id="KW-1133">Transmembrane helix</keyword>
<dbReference type="InterPro" id="IPR031424">
    <property type="entry name" value="QVR-like"/>
</dbReference>
<dbReference type="GO" id="GO:0032222">
    <property type="term" value="P:regulation of synaptic transmission, cholinergic"/>
    <property type="evidence" value="ECO:0007669"/>
    <property type="project" value="InterPro"/>
</dbReference>
<keyword evidence="1" id="KW-0732">Signal</keyword>
<keyword evidence="5" id="KW-1185">Reference proteome</keyword>
<evidence type="ECO:0000256" key="3">
    <source>
        <dbReference type="SAM" id="Phobius"/>
    </source>
</evidence>
<evidence type="ECO:0000256" key="1">
    <source>
        <dbReference type="ARBA" id="ARBA00022729"/>
    </source>
</evidence>
<sequence length="183" mass="20541">MCKSCILLKIFFNMADPRRTSTKVVIYFIIGIFTISGYLALDCFKCMSTAGSYPPCDDPFHNNYTRDILETPCWAGRKQRNGVFPATSCVKLAGVYADNGQTLVVRGCAVDSGTLTIDTELVRMSHCGGFYYEDRYVRGCVQNCLEDGCNKAEALHDLESLGLRIFLLIFVMYFCKNLVLEDI</sequence>
<dbReference type="AlphaFoldDB" id="A0AAV6V9A9"/>
<gene>
    <name evidence="4" type="ORF">JTE90_017978</name>
</gene>
<evidence type="ECO:0000313" key="4">
    <source>
        <dbReference type="EMBL" id="KAG8192448.1"/>
    </source>
</evidence>
<comment type="caution">
    <text evidence="4">The sequence shown here is derived from an EMBL/GenBank/DDBJ whole genome shotgun (WGS) entry which is preliminary data.</text>
</comment>